<evidence type="ECO:0000256" key="9">
    <source>
        <dbReference type="SAM" id="MobiDB-lite"/>
    </source>
</evidence>
<feature type="transmembrane region" description="Helical" evidence="10">
    <location>
        <begin position="114"/>
        <end position="136"/>
    </location>
</feature>
<keyword evidence="4" id="KW-0732">Signal</keyword>
<keyword evidence="3 10" id="KW-0812">Transmembrane</keyword>
<dbReference type="InterPro" id="IPR032675">
    <property type="entry name" value="LRR_dom_sf"/>
</dbReference>
<feature type="compositionally biased region" description="Low complexity" evidence="9">
    <location>
        <begin position="164"/>
        <end position="176"/>
    </location>
</feature>
<comment type="subcellular location">
    <subcellularLocation>
        <location evidence="1">Membrane</location>
    </subcellularLocation>
</comment>
<evidence type="ECO:0000313" key="13">
    <source>
        <dbReference type="Proteomes" id="UP000824469"/>
    </source>
</evidence>
<dbReference type="Gene3D" id="1.10.510.10">
    <property type="entry name" value="Transferase(Phosphotransferase) domain 1"/>
    <property type="match status" value="1"/>
</dbReference>
<evidence type="ECO:0000256" key="8">
    <source>
        <dbReference type="ARBA" id="ARBA00023180"/>
    </source>
</evidence>
<evidence type="ECO:0000313" key="12">
    <source>
        <dbReference type="EMBL" id="KAH9314669.1"/>
    </source>
</evidence>
<evidence type="ECO:0000256" key="4">
    <source>
        <dbReference type="ARBA" id="ARBA00022729"/>
    </source>
</evidence>
<keyword evidence="2" id="KW-0433">Leucine-rich repeat</keyword>
<dbReference type="EMBL" id="JAHRHJ020000005">
    <property type="protein sequence ID" value="KAH9314669.1"/>
    <property type="molecule type" value="Genomic_DNA"/>
</dbReference>
<evidence type="ECO:0000256" key="2">
    <source>
        <dbReference type="ARBA" id="ARBA00022614"/>
    </source>
</evidence>
<keyword evidence="8" id="KW-0325">Glycoprotein</keyword>
<evidence type="ECO:0000256" key="5">
    <source>
        <dbReference type="ARBA" id="ARBA00022737"/>
    </source>
</evidence>
<dbReference type="InterPro" id="IPR000719">
    <property type="entry name" value="Prot_kinase_dom"/>
</dbReference>
<reference evidence="12 13" key="1">
    <citation type="journal article" date="2021" name="Nat. Plants">
        <title>The Taxus genome provides insights into paclitaxel biosynthesis.</title>
        <authorList>
            <person name="Xiong X."/>
            <person name="Gou J."/>
            <person name="Liao Q."/>
            <person name="Li Y."/>
            <person name="Zhou Q."/>
            <person name="Bi G."/>
            <person name="Li C."/>
            <person name="Du R."/>
            <person name="Wang X."/>
            <person name="Sun T."/>
            <person name="Guo L."/>
            <person name="Liang H."/>
            <person name="Lu P."/>
            <person name="Wu Y."/>
            <person name="Zhang Z."/>
            <person name="Ro D.K."/>
            <person name="Shang Y."/>
            <person name="Huang S."/>
            <person name="Yan J."/>
        </authorList>
    </citation>
    <scope>NUCLEOTIDE SEQUENCE [LARGE SCALE GENOMIC DNA]</scope>
    <source>
        <strain evidence="12">Ta-2019</strain>
    </source>
</reference>
<dbReference type="InterPro" id="IPR011009">
    <property type="entry name" value="Kinase-like_dom_sf"/>
</dbReference>
<keyword evidence="5" id="KW-0677">Repeat</keyword>
<dbReference type="PROSITE" id="PS50011">
    <property type="entry name" value="PROTEIN_KINASE_DOM"/>
    <property type="match status" value="1"/>
</dbReference>
<feature type="non-terminal residue" evidence="12">
    <location>
        <position position="526"/>
    </location>
</feature>
<comment type="caution">
    <text evidence="12">The sequence shown here is derived from an EMBL/GenBank/DDBJ whole genome shotgun (WGS) entry which is preliminary data.</text>
</comment>
<dbReference type="InterPro" id="IPR001245">
    <property type="entry name" value="Ser-Thr/Tyr_kinase_cat_dom"/>
</dbReference>
<organism evidence="12 13">
    <name type="scientific">Taxus chinensis</name>
    <name type="common">Chinese yew</name>
    <name type="synonym">Taxus wallichiana var. chinensis</name>
    <dbReference type="NCBI Taxonomy" id="29808"/>
    <lineage>
        <taxon>Eukaryota</taxon>
        <taxon>Viridiplantae</taxon>
        <taxon>Streptophyta</taxon>
        <taxon>Embryophyta</taxon>
        <taxon>Tracheophyta</taxon>
        <taxon>Spermatophyta</taxon>
        <taxon>Pinopsida</taxon>
        <taxon>Pinidae</taxon>
        <taxon>Conifers II</taxon>
        <taxon>Cupressales</taxon>
        <taxon>Taxaceae</taxon>
        <taxon>Taxus</taxon>
    </lineage>
</organism>
<dbReference type="AlphaFoldDB" id="A0AA38G4D6"/>
<dbReference type="PANTHER" id="PTHR48007:SF4">
    <property type="entry name" value="LEUCINE-RICH REPEAT RECEPTOR-LIKE PROTEIN KINASE PXC1"/>
    <property type="match status" value="1"/>
</dbReference>
<dbReference type="GO" id="GO:0016020">
    <property type="term" value="C:membrane"/>
    <property type="evidence" value="ECO:0007669"/>
    <property type="project" value="UniProtKB-SubCell"/>
</dbReference>
<dbReference type="Proteomes" id="UP000824469">
    <property type="component" value="Unassembled WGS sequence"/>
</dbReference>
<protein>
    <recommendedName>
        <fullName evidence="11">Protein kinase domain-containing protein</fullName>
    </recommendedName>
</protein>
<feature type="region of interest" description="Disordered" evidence="9">
    <location>
        <begin position="499"/>
        <end position="526"/>
    </location>
</feature>
<evidence type="ECO:0000256" key="3">
    <source>
        <dbReference type="ARBA" id="ARBA00022692"/>
    </source>
</evidence>
<evidence type="ECO:0000256" key="6">
    <source>
        <dbReference type="ARBA" id="ARBA00022989"/>
    </source>
</evidence>
<feature type="region of interest" description="Disordered" evidence="9">
    <location>
        <begin position="161"/>
        <end position="184"/>
    </location>
</feature>
<dbReference type="GO" id="GO:0004672">
    <property type="term" value="F:protein kinase activity"/>
    <property type="evidence" value="ECO:0007669"/>
    <property type="project" value="InterPro"/>
</dbReference>
<keyword evidence="7 10" id="KW-0472">Membrane</keyword>
<dbReference type="InterPro" id="IPR046959">
    <property type="entry name" value="PRK1-6/SRF4-like"/>
</dbReference>
<accession>A0AA38G4D6</accession>
<dbReference type="GO" id="GO:0005524">
    <property type="term" value="F:ATP binding"/>
    <property type="evidence" value="ECO:0007669"/>
    <property type="project" value="InterPro"/>
</dbReference>
<dbReference type="FunFam" id="3.80.10.10:FF:000041">
    <property type="entry name" value="LRR receptor-like serine/threonine-protein kinase ERECTA"/>
    <property type="match status" value="1"/>
</dbReference>
<gene>
    <name evidence="12" type="ORF">KI387_023296</name>
</gene>
<feature type="domain" description="Protein kinase" evidence="11">
    <location>
        <begin position="222"/>
        <end position="501"/>
    </location>
</feature>
<evidence type="ECO:0000259" key="11">
    <source>
        <dbReference type="PROSITE" id="PS50011"/>
    </source>
</evidence>
<evidence type="ECO:0000256" key="7">
    <source>
        <dbReference type="ARBA" id="ARBA00023136"/>
    </source>
</evidence>
<dbReference type="SUPFAM" id="SSF52058">
    <property type="entry name" value="L domain-like"/>
    <property type="match status" value="1"/>
</dbReference>
<dbReference type="Gene3D" id="3.30.200.20">
    <property type="entry name" value="Phosphorylase Kinase, domain 1"/>
    <property type="match status" value="1"/>
</dbReference>
<keyword evidence="6 10" id="KW-1133">Transmembrane helix</keyword>
<sequence length="526" mass="58076">VKSLRVLSLQNNNIQGPLPADLSKCTDMRRIYLGDNRLTGPIPEELTGLKRLEAFDVSNNNLTGRLPPFDSAGFKIFNVAGNPGLCGGAGMPACSTDDTSSTDSGRRRNTLQKFAMWAGYVALFLALAFVFCFVFLHRRKYLHKIEAKVEKVRSAWSGTRAKVSTSSPSSSSTTPASRKKKSPEFSTSASSEYAVSTVGSKSTSLVFLDESRKAVKFEELLRASAELLGRGGLGSLYRVVMYDGTTLVVKRIRDIRVSRPDFERRMAEIGKLKHPNVLPLVAYYCSKAEKLLVYDHMPNGSISTLLHGYFDDKKLDWQTRLSVACGVAHGLAYLHDRNPSVPHANLKSSNVLLDEKYQPCITEYGLSFLLDEPAGISPGQWSGYKAPEYNQTKKFTQKSDVYSFGVMLLELLTGKQVENSGLDLPRWVHSVVREEWTVEVFDKSMVEGGSHASEDRMVALLQIAVNCVSNNPGVRPSMVQVAKMIDKLKDEEERSVEQSYLESYSTSTSNISGNATPGRISMSTSV</sequence>
<name>A0AA38G4D6_TAXCH</name>
<keyword evidence="13" id="KW-1185">Reference proteome</keyword>
<dbReference type="InterPro" id="IPR001611">
    <property type="entry name" value="Leu-rich_rpt"/>
</dbReference>
<dbReference type="Pfam" id="PF07714">
    <property type="entry name" value="PK_Tyr_Ser-Thr"/>
    <property type="match status" value="1"/>
</dbReference>
<dbReference type="FunFam" id="1.10.510.10:FF:000095">
    <property type="entry name" value="protein STRUBBELIG-RECEPTOR FAMILY 8"/>
    <property type="match status" value="1"/>
</dbReference>
<dbReference type="Pfam" id="PF13855">
    <property type="entry name" value="LRR_8"/>
    <property type="match status" value="1"/>
</dbReference>
<proteinExistence type="predicted"/>
<dbReference type="OMA" id="YASEERM"/>
<evidence type="ECO:0000256" key="1">
    <source>
        <dbReference type="ARBA" id="ARBA00004370"/>
    </source>
</evidence>
<dbReference type="SUPFAM" id="SSF56112">
    <property type="entry name" value="Protein kinase-like (PK-like)"/>
    <property type="match status" value="1"/>
</dbReference>
<evidence type="ECO:0000256" key="10">
    <source>
        <dbReference type="SAM" id="Phobius"/>
    </source>
</evidence>
<dbReference type="Gene3D" id="3.80.10.10">
    <property type="entry name" value="Ribonuclease Inhibitor"/>
    <property type="match status" value="1"/>
</dbReference>
<dbReference type="PANTHER" id="PTHR48007">
    <property type="entry name" value="LEUCINE-RICH REPEAT RECEPTOR-LIKE PROTEIN KINASE PXC1"/>
    <property type="match status" value="1"/>
</dbReference>